<keyword evidence="9" id="KW-1185">Reference proteome</keyword>
<protein>
    <recommendedName>
        <fullName evidence="10">Nuclear pore complex protein Nup160 homolog</fullName>
    </recommendedName>
</protein>
<keyword evidence="3" id="KW-0539">Nucleus</keyword>
<dbReference type="EMBL" id="JARPUR010000005">
    <property type="protein sequence ID" value="KAK4875779.1"/>
    <property type="molecule type" value="Genomic_DNA"/>
</dbReference>
<dbReference type="InterPro" id="IPR021717">
    <property type="entry name" value="Nucleoporin_Nup160"/>
</dbReference>
<dbReference type="Pfam" id="PF23347">
    <property type="entry name" value="TPR_Nup160_C"/>
    <property type="match status" value="1"/>
</dbReference>
<dbReference type="Pfam" id="PF11715">
    <property type="entry name" value="Beta-prop_Nup120_160"/>
    <property type="match status" value="1"/>
</dbReference>
<feature type="domain" description="Nucleoporin Nup120/160 beta-propeller" evidence="4">
    <location>
        <begin position="55"/>
        <end position="532"/>
    </location>
</feature>
<evidence type="ECO:0000259" key="6">
    <source>
        <dbReference type="Pfam" id="PF23347"/>
    </source>
</evidence>
<feature type="domain" description="NUP160 helical" evidence="5">
    <location>
        <begin position="557"/>
        <end position="775"/>
    </location>
</feature>
<dbReference type="InterPro" id="IPR056536">
    <property type="entry name" value="TPR_NUP160_C"/>
</dbReference>
<gene>
    <name evidence="8" type="ORF">RN001_012201</name>
</gene>
<dbReference type="InterPro" id="IPR056535">
    <property type="entry name" value="TPR_NUP160_M"/>
</dbReference>
<organism evidence="8 9">
    <name type="scientific">Aquatica leii</name>
    <dbReference type="NCBI Taxonomy" id="1421715"/>
    <lineage>
        <taxon>Eukaryota</taxon>
        <taxon>Metazoa</taxon>
        <taxon>Ecdysozoa</taxon>
        <taxon>Arthropoda</taxon>
        <taxon>Hexapoda</taxon>
        <taxon>Insecta</taxon>
        <taxon>Pterygota</taxon>
        <taxon>Neoptera</taxon>
        <taxon>Endopterygota</taxon>
        <taxon>Coleoptera</taxon>
        <taxon>Polyphaga</taxon>
        <taxon>Elateriformia</taxon>
        <taxon>Elateroidea</taxon>
        <taxon>Lampyridae</taxon>
        <taxon>Luciolinae</taxon>
        <taxon>Aquatica</taxon>
    </lineage>
</organism>
<evidence type="ECO:0000256" key="2">
    <source>
        <dbReference type="ARBA" id="ARBA00022448"/>
    </source>
</evidence>
<reference evidence="9" key="1">
    <citation type="submission" date="2023-01" db="EMBL/GenBank/DDBJ databases">
        <title>Key to firefly adult light organ development and bioluminescence: homeobox transcription factors regulate luciferase expression and transportation to peroxisome.</title>
        <authorList>
            <person name="Fu X."/>
        </authorList>
    </citation>
    <scope>NUCLEOTIDE SEQUENCE [LARGE SCALE GENOMIC DNA]</scope>
</reference>
<sequence>MSYREVIPDQTLPDVWREVTLNTGGTQSTLQDIKVSEKANGYSYRAFAKHHTRNRFIYWRINHDVLELVEQSLDVNLTGNKVKYRFIDTPILDGITIYETFDNVIILVPTVCSVHRLIFVHPDVIHKQNDITGVHPDLTVASIFAETSAISSRDSSIFNVFNNPITNSQLPQVATSLLTAHEEAIFLFGYPSGELLLVKQSANSHCTSIELKHETFMPRFISGIAEKFRSKMSDGNVVVSMLLHTLGMETYAFTLSRDGNLRVWQCSKGHCIAAADLNSEITSLGQRLTQGSQNHILRKINTDDELELNLVVFMSFSTECQFHIFKTSISNTQFKIARINTLYSPAKDLVDFNVSSNQIWSMWRSEDGDTAVYNTELFSSSGEASHWIPVTLEPIPDADFVPDMNSFDPRQAYLNHIFYPSRFPLAVINKALSIYKRSQILSEVSLSPSILKQRVSLAVENEIQNELKETEVSDEDYLECAYWCWAKFYSCCVQYHVAGLRPLGLLVLSSASGVVLLKKSMYSFLRPHDALEHMMMCFDYVSVKDFSRHPILSENMSVTDDVIKLMNVIVYLEQQLSDVFKYTFERELSQLKLPDIVMSEIITEILTEMDDQFTWSIYRKLNVCKDIYQAMHKLLELLRVETSHVSEDDDMDGMSSESLNYMFSSRLGVSLVTKCLHQQAVVRFTICRNLLFIQNILIQEVDQKWNALEAVRSVCRVEIVMLIQASYAILYLTELISLPVLPIESSMTRLASLKLDPVFNIKTNSKQTITLVDHFITSTSGFEAHKMLSKLNYDHEIVMDWNISLLTYTNLITQQLWPLTGSSIFAEWLLSSGQHIWLQQYVRLLNDWCEWNNSTRNFLLAVSFLSTGEHKKAQDLFLKAAKGIFTDKFLMDRILCVPGSDDERRAYVNYYLKVIQLFDLHGARDCAISIATKALSNVDPKDPHVATLYSIKFIHHLSLQHYDQAYNSINSNPDEGRKKDNLRDLVKTLFDHKELDKLMTYSYTDLDQHCYNIVTDYARASDPLHNSYYDFLYAFCINRTFFRLAASVMYEQAYRLKHYNTIEALEKQIKCYLACINALSLVSKNQAYLIKPTDPDAEPEVITIPKRYGSDDRNRLITIENKIVLLEIADVKPELELASARLRLVRFYPRNLTDSLITPTEVVGYLSSAGMFKYALLLCKTFGIKYDTVFDALAKQCVYLTETEDPNAWKWLIENDLHDLNIVANSPSTVAWNLLQTYLEEYEDENMTTLHKVVCRKIVQMQAFIPYWILATYKLRNPAELLRLYYFSGRLDDAIEVACEYILAALGHGKEYYGFKYALSSMSPPFCLPINIIDSLINELHLQNEHALEKPFEKEYEKLKDLFQKYLETVARVTKEVCQLKSANTELPLCITVSS</sequence>
<dbReference type="Pfam" id="PF23345">
    <property type="entry name" value="NUP160_helical"/>
    <property type="match status" value="1"/>
</dbReference>
<proteinExistence type="predicted"/>
<evidence type="ECO:0008006" key="10">
    <source>
        <dbReference type="Google" id="ProtNLM"/>
    </source>
</evidence>
<feature type="domain" description="NUP160 middle TPR" evidence="7">
    <location>
        <begin position="817"/>
        <end position="1081"/>
    </location>
</feature>
<evidence type="ECO:0000259" key="7">
    <source>
        <dbReference type="Pfam" id="PF23354"/>
    </source>
</evidence>
<keyword evidence="2" id="KW-0813">Transport</keyword>
<dbReference type="InterPro" id="IPR059141">
    <property type="entry name" value="Beta-prop_Nup120_160"/>
</dbReference>
<evidence type="ECO:0000259" key="5">
    <source>
        <dbReference type="Pfam" id="PF23345"/>
    </source>
</evidence>
<dbReference type="PANTHER" id="PTHR21286:SF0">
    <property type="entry name" value="NUCLEAR PORE COMPLEX PROTEIN NUP160"/>
    <property type="match status" value="1"/>
</dbReference>
<evidence type="ECO:0000256" key="1">
    <source>
        <dbReference type="ARBA" id="ARBA00004123"/>
    </source>
</evidence>
<dbReference type="GO" id="GO:0005643">
    <property type="term" value="C:nuclear pore"/>
    <property type="evidence" value="ECO:0007669"/>
    <property type="project" value="TreeGrafter"/>
</dbReference>
<dbReference type="Proteomes" id="UP001353858">
    <property type="component" value="Unassembled WGS sequence"/>
</dbReference>
<accession>A0AAN7PSM6</accession>
<name>A0AAN7PSM6_9COLE</name>
<evidence type="ECO:0000313" key="9">
    <source>
        <dbReference type="Proteomes" id="UP001353858"/>
    </source>
</evidence>
<evidence type="ECO:0000259" key="4">
    <source>
        <dbReference type="Pfam" id="PF11715"/>
    </source>
</evidence>
<dbReference type="PANTHER" id="PTHR21286">
    <property type="entry name" value="NUCLEAR PORE COMPLEX PROTEIN NUP160"/>
    <property type="match status" value="1"/>
</dbReference>
<evidence type="ECO:0000313" key="8">
    <source>
        <dbReference type="EMBL" id="KAK4875779.1"/>
    </source>
</evidence>
<dbReference type="GO" id="GO:0017056">
    <property type="term" value="F:structural constituent of nuclear pore"/>
    <property type="evidence" value="ECO:0007669"/>
    <property type="project" value="TreeGrafter"/>
</dbReference>
<feature type="domain" description="NUP160 C-terminal TPR" evidence="6">
    <location>
        <begin position="1127"/>
        <end position="1382"/>
    </location>
</feature>
<comment type="subcellular location">
    <subcellularLocation>
        <location evidence="1">Nucleus</location>
    </subcellularLocation>
</comment>
<comment type="caution">
    <text evidence="8">The sequence shown here is derived from an EMBL/GenBank/DDBJ whole genome shotgun (WGS) entry which is preliminary data.</text>
</comment>
<dbReference type="InterPro" id="IPR056547">
    <property type="entry name" value="NUP160_helical"/>
</dbReference>
<dbReference type="Pfam" id="PF23354">
    <property type="entry name" value="TPR_NUP160_120_M"/>
    <property type="match status" value="1"/>
</dbReference>
<evidence type="ECO:0000256" key="3">
    <source>
        <dbReference type="ARBA" id="ARBA00023242"/>
    </source>
</evidence>